<keyword evidence="5" id="KW-0786">Thiamine pyrophosphate</keyword>
<gene>
    <name evidence="6" type="ORF">CRG98_016331</name>
</gene>
<sequence>MPPSLYFQPRPHPFALSPRLSNKVGLKAAVEATATFLSNAVKPVMAGGPKLRPSNAYDAFIELANACGYPVA</sequence>
<dbReference type="EMBL" id="PGOL01000898">
    <property type="protein sequence ID" value="PKI63277.1"/>
    <property type="molecule type" value="Genomic_DNA"/>
</dbReference>
<comment type="caution">
    <text evidence="6">The sequence shown here is derived from an EMBL/GenBank/DDBJ whole genome shotgun (WGS) entry which is preliminary data.</text>
</comment>
<dbReference type="Gene3D" id="3.40.50.1220">
    <property type="entry name" value="TPP-binding domain"/>
    <property type="match status" value="1"/>
</dbReference>
<evidence type="ECO:0000256" key="2">
    <source>
        <dbReference type="ARBA" id="ARBA00007812"/>
    </source>
</evidence>
<reference evidence="6 7" key="1">
    <citation type="submission" date="2017-11" db="EMBL/GenBank/DDBJ databases">
        <title>De-novo sequencing of pomegranate (Punica granatum L.) genome.</title>
        <authorList>
            <person name="Akparov Z."/>
            <person name="Amiraslanov A."/>
            <person name="Hajiyeva S."/>
            <person name="Abbasov M."/>
            <person name="Kaur K."/>
            <person name="Hamwieh A."/>
            <person name="Solovyev V."/>
            <person name="Salamov A."/>
            <person name="Braich B."/>
            <person name="Kosarev P."/>
            <person name="Mahmoud A."/>
            <person name="Hajiyev E."/>
            <person name="Babayeva S."/>
            <person name="Izzatullayeva V."/>
            <person name="Mammadov A."/>
            <person name="Mammadov A."/>
            <person name="Sharifova S."/>
            <person name="Ojaghi J."/>
            <person name="Eynullazada K."/>
            <person name="Bayramov B."/>
            <person name="Abdulazimova A."/>
            <person name="Shahmuradov I."/>
        </authorList>
    </citation>
    <scope>NUCLEOTIDE SEQUENCE [LARGE SCALE GENOMIC DNA]</scope>
    <source>
        <strain evidence="7">cv. AG2017</strain>
        <tissue evidence="6">Leaf</tissue>
    </source>
</reference>
<dbReference type="PANTHER" id="PTHR43452">
    <property type="entry name" value="PYRUVATE DECARBOXYLASE"/>
    <property type="match status" value="1"/>
</dbReference>
<name>A0A2I0K3Z1_PUNGR</name>
<dbReference type="GO" id="GO:0046872">
    <property type="term" value="F:metal ion binding"/>
    <property type="evidence" value="ECO:0007669"/>
    <property type="project" value="UniProtKB-KW"/>
</dbReference>
<dbReference type="GO" id="GO:0004737">
    <property type="term" value="F:pyruvate decarboxylase activity"/>
    <property type="evidence" value="ECO:0007669"/>
    <property type="project" value="TreeGrafter"/>
</dbReference>
<dbReference type="SUPFAM" id="SSF52467">
    <property type="entry name" value="DHS-like NAD/FAD-binding domain"/>
    <property type="match status" value="1"/>
</dbReference>
<comment type="similarity">
    <text evidence="2">Belongs to the TPP enzyme family.</text>
</comment>
<evidence type="ECO:0000313" key="6">
    <source>
        <dbReference type="EMBL" id="PKI63277.1"/>
    </source>
</evidence>
<evidence type="ECO:0000256" key="5">
    <source>
        <dbReference type="ARBA" id="ARBA00023052"/>
    </source>
</evidence>
<dbReference type="PANTHER" id="PTHR43452:SF6">
    <property type="entry name" value="PYRUVATE DECARBOXYLASE 2"/>
    <property type="match status" value="1"/>
</dbReference>
<keyword evidence="7" id="KW-1185">Reference proteome</keyword>
<protein>
    <submittedName>
        <fullName evidence="6">Uncharacterized protein</fullName>
    </submittedName>
</protein>
<dbReference type="InterPro" id="IPR029035">
    <property type="entry name" value="DHS-like_NAD/FAD-binding_dom"/>
</dbReference>
<keyword evidence="3" id="KW-0479">Metal-binding</keyword>
<organism evidence="6 7">
    <name type="scientific">Punica granatum</name>
    <name type="common">Pomegranate</name>
    <dbReference type="NCBI Taxonomy" id="22663"/>
    <lineage>
        <taxon>Eukaryota</taxon>
        <taxon>Viridiplantae</taxon>
        <taxon>Streptophyta</taxon>
        <taxon>Embryophyta</taxon>
        <taxon>Tracheophyta</taxon>
        <taxon>Spermatophyta</taxon>
        <taxon>Magnoliopsida</taxon>
        <taxon>eudicotyledons</taxon>
        <taxon>Gunneridae</taxon>
        <taxon>Pentapetalae</taxon>
        <taxon>rosids</taxon>
        <taxon>malvids</taxon>
        <taxon>Myrtales</taxon>
        <taxon>Lythraceae</taxon>
        <taxon>Punica</taxon>
    </lineage>
</organism>
<dbReference type="GO" id="GO:0000949">
    <property type="term" value="P:aromatic amino acid family catabolic process to alcohol via Ehrlich pathway"/>
    <property type="evidence" value="ECO:0007669"/>
    <property type="project" value="TreeGrafter"/>
</dbReference>
<dbReference type="Proteomes" id="UP000233551">
    <property type="component" value="Unassembled WGS sequence"/>
</dbReference>
<evidence type="ECO:0000256" key="4">
    <source>
        <dbReference type="ARBA" id="ARBA00022842"/>
    </source>
</evidence>
<accession>A0A2I0K3Z1</accession>
<evidence type="ECO:0000313" key="7">
    <source>
        <dbReference type="Proteomes" id="UP000233551"/>
    </source>
</evidence>
<dbReference type="AlphaFoldDB" id="A0A2I0K3Z1"/>
<proteinExistence type="inferred from homology"/>
<keyword evidence="4" id="KW-0460">Magnesium</keyword>
<dbReference type="InterPro" id="IPR012110">
    <property type="entry name" value="PDC/IPDC-like"/>
</dbReference>
<evidence type="ECO:0000256" key="3">
    <source>
        <dbReference type="ARBA" id="ARBA00022723"/>
    </source>
</evidence>
<dbReference type="GO" id="GO:0005829">
    <property type="term" value="C:cytosol"/>
    <property type="evidence" value="ECO:0007669"/>
    <property type="project" value="TreeGrafter"/>
</dbReference>
<dbReference type="STRING" id="22663.A0A2I0K3Z1"/>
<comment type="cofactor">
    <cofactor evidence="1">
        <name>thiamine diphosphate</name>
        <dbReference type="ChEBI" id="CHEBI:58937"/>
    </cofactor>
</comment>
<evidence type="ECO:0000256" key="1">
    <source>
        <dbReference type="ARBA" id="ARBA00001964"/>
    </source>
</evidence>